<evidence type="ECO:0008006" key="3">
    <source>
        <dbReference type="Google" id="ProtNLM"/>
    </source>
</evidence>
<proteinExistence type="predicted"/>
<sequence length="263" mass="28836">MNSFDNKDLKINGSGSFAGGEFDTVKVNGSGRITSDVKAKFIRINGDVLFSTNVEAGEFKVYGNCRIDGNLNVDTFKVYGSSSIEKDIKANEMKIYGDTIIKNNLSVNRLSITGSVSCDKSIKGENIDIYGELITDEDLEGENVKVLGAIEVNGLLNAEELLIESYGTSKVKDIGATTISIKENLEMDSLFMKLVRLFKRKTGNLIAETIEGDNIYLEKTTAKIVRGNNIVIGKGCNIELVEYRDSLNITDDAKVDNSKEIDE</sequence>
<dbReference type="Proteomes" id="UP000037267">
    <property type="component" value="Unassembled WGS sequence"/>
</dbReference>
<keyword evidence="2" id="KW-1185">Reference proteome</keyword>
<name>A0A0L0W9S3_GOTPU</name>
<dbReference type="STRING" id="1503.CLPU_8c00730"/>
<evidence type="ECO:0000313" key="2">
    <source>
        <dbReference type="Proteomes" id="UP000037267"/>
    </source>
</evidence>
<organism evidence="1 2">
    <name type="scientific">Gottschalkia purinilytica</name>
    <name type="common">Clostridium purinilyticum</name>
    <dbReference type="NCBI Taxonomy" id="1503"/>
    <lineage>
        <taxon>Bacteria</taxon>
        <taxon>Bacillati</taxon>
        <taxon>Bacillota</taxon>
        <taxon>Tissierellia</taxon>
        <taxon>Tissierellales</taxon>
        <taxon>Gottschalkiaceae</taxon>
        <taxon>Gottschalkia</taxon>
    </lineage>
</organism>
<comment type="caution">
    <text evidence="1">The sequence shown here is derived from an EMBL/GenBank/DDBJ whole genome shotgun (WGS) entry which is preliminary data.</text>
</comment>
<dbReference type="OrthoDB" id="1730007at2"/>
<gene>
    <name evidence="1" type="ORF">CLPU_8c00730</name>
</gene>
<accession>A0A0L0W9S3</accession>
<dbReference type="RefSeq" id="WP_050355408.1">
    <property type="nucleotide sequence ID" value="NZ_LGSS01000008.1"/>
</dbReference>
<evidence type="ECO:0000313" key="1">
    <source>
        <dbReference type="EMBL" id="KNF08308.1"/>
    </source>
</evidence>
<reference evidence="2" key="1">
    <citation type="submission" date="2015-07" db="EMBL/GenBank/DDBJ databases">
        <title>Draft genome sequence of the purine-degrading Gottschalkia purinilyticum DSM 1384 (formerly Clostridium purinilyticum).</title>
        <authorList>
            <person name="Poehlein A."/>
            <person name="Schiel-Bengelsdorf B."/>
            <person name="Bengelsdorf F.R."/>
            <person name="Daniel R."/>
            <person name="Duerre P."/>
        </authorList>
    </citation>
    <scope>NUCLEOTIDE SEQUENCE [LARGE SCALE GENOMIC DNA]</scope>
    <source>
        <strain evidence="2">DSM 1384</strain>
    </source>
</reference>
<dbReference type="EMBL" id="LGSS01000008">
    <property type="protein sequence ID" value="KNF08308.1"/>
    <property type="molecule type" value="Genomic_DNA"/>
</dbReference>
<protein>
    <recommendedName>
        <fullName evidence="3">Integral membrane protein CcmA involved in cell shape determination</fullName>
    </recommendedName>
</protein>
<dbReference type="AlphaFoldDB" id="A0A0L0W9S3"/>